<feature type="compositionally biased region" description="Basic and acidic residues" evidence="1">
    <location>
        <begin position="83"/>
        <end position="103"/>
    </location>
</feature>
<accession>A0A4Q7UCL7</accession>
<name>A0A4Q7UCL7_9ACTN</name>
<evidence type="ECO:0000313" key="3">
    <source>
        <dbReference type="Proteomes" id="UP000293781"/>
    </source>
</evidence>
<evidence type="ECO:0000256" key="1">
    <source>
        <dbReference type="SAM" id="MobiDB-lite"/>
    </source>
</evidence>
<dbReference type="Proteomes" id="UP000293781">
    <property type="component" value="Unassembled WGS sequence"/>
</dbReference>
<sequence length="187" mass="19608">MDITGGGQTASGRRDGEPLRTTSRSRRVWSAGGRARSQFHSFCEVMDVREDDMRQNAAREAEDRIAGGVYGKGALDEVTVPRTDVESQIQRDDPFDPAKERIDPQVLRDGGPVGGQGAVTTTGGTAGPASVRRVARQPERHPGKIAPTTTGDATTGGLSTPMGGGTSDQSTSATGSAKSIQERSPND</sequence>
<feature type="region of interest" description="Disordered" evidence="1">
    <location>
        <begin position="79"/>
        <end position="187"/>
    </location>
</feature>
<dbReference type="EMBL" id="SHKK01000001">
    <property type="protein sequence ID" value="RZT77169.1"/>
    <property type="molecule type" value="Genomic_DNA"/>
</dbReference>
<reference evidence="2 3" key="1">
    <citation type="submission" date="2019-02" db="EMBL/GenBank/DDBJ databases">
        <title>Sequencing the genomes of 1000 actinobacteria strains.</title>
        <authorList>
            <person name="Klenk H.-P."/>
        </authorList>
    </citation>
    <scope>NUCLEOTIDE SEQUENCE [LARGE SCALE GENOMIC DNA]</scope>
    <source>
        <strain evidence="2 3">DSM 45888</strain>
    </source>
</reference>
<protein>
    <submittedName>
        <fullName evidence="2">Uncharacterized protein</fullName>
    </submittedName>
</protein>
<organism evidence="2 3">
    <name type="scientific">Micromonospora violae</name>
    <dbReference type="NCBI Taxonomy" id="1278207"/>
    <lineage>
        <taxon>Bacteria</taxon>
        <taxon>Bacillati</taxon>
        <taxon>Actinomycetota</taxon>
        <taxon>Actinomycetes</taxon>
        <taxon>Micromonosporales</taxon>
        <taxon>Micromonosporaceae</taxon>
        <taxon>Micromonospora</taxon>
    </lineage>
</organism>
<proteinExistence type="predicted"/>
<feature type="region of interest" description="Disordered" evidence="1">
    <location>
        <begin position="1"/>
        <end position="33"/>
    </location>
</feature>
<feature type="compositionally biased region" description="Polar residues" evidence="1">
    <location>
        <begin position="167"/>
        <end position="179"/>
    </location>
</feature>
<gene>
    <name evidence="2" type="ORF">EV382_0309</name>
</gene>
<keyword evidence="3" id="KW-1185">Reference proteome</keyword>
<feature type="compositionally biased region" description="Low complexity" evidence="1">
    <location>
        <begin position="148"/>
        <end position="160"/>
    </location>
</feature>
<dbReference type="AlphaFoldDB" id="A0A4Q7UCL7"/>
<comment type="caution">
    <text evidence="2">The sequence shown here is derived from an EMBL/GenBank/DDBJ whole genome shotgun (WGS) entry which is preliminary data.</text>
</comment>
<feature type="compositionally biased region" description="Low complexity" evidence="1">
    <location>
        <begin position="118"/>
        <end position="129"/>
    </location>
</feature>
<evidence type="ECO:0000313" key="2">
    <source>
        <dbReference type="EMBL" id="RZT77169.1"/>
    </source>
</evidence>